<dbReference type="PANTHER" id="PTHR45639:SF34">
    <property type="entry name" value="CHAPERONE PROTEIN DNAK"/>
    <property type="match status" value="1"/>
</dbReference>
<keyword evidence="3" id="KW-0067">ATP-binding</keyword>
<reference evidence="5" key="1">
    <citation type="submission" date="2022-11" db="UniProtKB">
        <authorList>
            <consortium name="WormBaseParasite"/>
        </authorList>
    </citation>
    <scope>IDENTIFICATION</scope>
</reference>
<keyword evidence="4" id="KW-1185">Reference proteome</keyword>
<dbReference type="InterPro" id="IPR043129">
    <property type="entry name" value="ATPase_NBD"/>
</dbReference>
<proteinExistence type="inferred from homology"/>
<evidence type="ECO:0000256" key="1">
    <source>
        <dbReference type="ARBA" id="ARBA00007381"/>
    </source>
</evidence>
<dbReference type="GO" id="GO:0005524">
    <property type="term" value="F:ATP binding"/>
    <property type="evidence" value="ECO:0007669"/>
    <property type="project" value="UniProtKB-KW"/>
</dbReference>
<dbReference type="Gene3D" id="3.30.420.40">
    <property type="match status" value="2"/>
</dbReference>
<dbReference type="Pfam" id="PF00012">
    <property type="entry name" value="HSP70"/>
    <property type="match status" value="1"/>
</dbReference>
<dbReference type="GO" id="GO:0034663">
    <property type="term" value="C:endoplasmic reticulum chaperone complex"/>
    <property type="evidence" value="ECO:0007669"/>
    <property type="project" value="TreeGrafter"/>
</dbReference>
<dbReference type="Gene3D" id="3.30.30.30">
    <property type="match status" value="1"/>
</dbReference>
<dbReference type="WBParaSite" id="ACRNAN_Path_215.g794.t2">
    <property type="protein sequence ID" value="ACRNAN_Path_215.g794.t2"/>
    <property type="gene ID" value="ACRNAN_Path_215.g794"/>
</dbReference>
<dbReference type="InterPro" id="IPR013126">
    <property type="entry name" value="Hsp_70_fam"/>
</dbReference>
<dbReference type="InterPro" id="IPR018181">
    <property type="entry name" value="Heat_shock_70_CS"/>
</dbReference>
<dbReference type="PANTHER" id="PTHR45639">
    <property type="entry name" value="HSC70CB, ISOFORM G-RELATED"/>
    <property type="match status" value="1"/>
</dbReference>
<dbReference type="FunFam" id="3.90.640.10:FF:000003">
    <property type="entry name" value="Molecular chaperone DnaK"/>
    <property type="match status" value="1"/>
</dbReference>
<evidence type="ECO:0000256" key="3">
    <source>
        <dbReference type="ARBA" id="ARBA00022840"/>
    </source>
</evidence>
<dbReference type="PROSITE" id="PS01036">
    <property type="entry name" value="HSP70_3"/>
    <property type="match status" value="1"/>
</dbReference>
<evidence type="ECO:0000256" key="2">
    <source>
        <dbReference type="ARBA" id="ARBA00022741"/>
    </source>
</evidence>
<name>A0A914C4N0_9BILA</name>
<dbReference type="Gene3D" id="3.90.640.10">
    <property type="entry name" value="Actin, Chain A, domain 4"/>
    <property type="match status" value="1"/>
</dbReference>
<comment type="similarity">
    <text evidence="1">Belongs to the heat shock protein 70 family.</text>
</comment>
<dbReference type="PRINTS" id="PR00301">
    <property type="entry name" value="HEATSHOCK70"/>
</dbReference>
<organism evidence="4 5">
    <name type="scientific">Acrobeloides nanus</name>
    <dbReference type="NCBI Taxonomy" id="290746"/>
    <lineage>
        <taxon>Eukaryota</taxon>
        <taxon>Metazoa</taxon>
        <taxon>Ecdysozoa</taxon>
        <taxon>Nematoda</taxon>
        <taxon>Chromadorea</taxon>
        <taxon>Rhabditida</taxon>
        <taxon>Tylenchina</taxon>
        <taxon>Cephalobomorpha</taxon>
        <taxon>Cephaloboidea</taxon>
        <taxon>Cephalobidae</taxon>
        <taxon>Acrobeloides</taxon>
    </lineage>
</organism>
<dbReference type="GO" id="GO:0030968">
    <property type="term" value="P:endoplasmic reticulum unfolded protein response"/>
    <property type="evidence" value="ECO:0007669"/>
    <property type="project" value="TreeGrafter"/>
</dbReference>
<dbReference type="GO" id="GO:0140662">
    <property type="term" value="F:ATP-dependent protein folding chaperone"/>
    <property type="evidence" value="ECO:0007669"/>
    <property type="project" value="InterPro"/>
</dbReference>
<dbReference type="Proteomes" id="UP000887540">
    <property type="component" value="Unplaced"/>
</dbReference>
<keyword evidence="2" id="KW-0547">Nucleotide-binding</keyword>
<evidence type="ECO:0000313" key="5">
    <source>
        <dbReference type="WBParaSite" id="ACRNAN_Path_215.g794.t2"/>
    </source>
</evidence>
<sequence>MSQIFAIDLGSGYTRAGAVLDGVISIIPLKNEEKVMPSIVSFRNGKRLVGVDAKKNIPDNIIFDSCRIYRRDRSTPCFAEETDGFYKIRPSQKSEETELITRQESISILFDHVKQQYEKKTGSPAQKAVITISDFITQHHKKLILQAAQISGLKVSCLLPQSTAAAIFYNLNTQDKKDHTFMVFNFGAGSLSVSVFMKKNGHTVLVSSSGDTNLGGEDITGVLMFDLVKAFIEHFEQDLRGNKKNLMIVRESCEMGKIHLSNFFETKLNFDLIDEKSYNYKLKRNLMENIAQKIFLKIEGILAEALIPIKSASLTIDEVLLVGGSTRIPKIKEIIHKYIPNIQFNTSIVPEEAVVRGAAIKAAILAGNTDLEFADVNYAPMLPIYCAIKNSLVRMYVVRKLEMVPSPIGKEAALELPSSELPIEVMPFAVFESGGDYLGSLLVQDNSFLTVTFKLDNHGLLQTWIIRYPHGIPEKVDLYNPNSPNKRPALLNQAELKKIHDKGMNALEKVKKMLNLETREKSEKREKEDVKSQDRENLALLETCGKPKSYAEAISKKREEMISDAMQENIPQTNLNHQPNKMDVKNNEAPTASASASIETPNDFKTIVQQHYESMAYQVENNLKNITGYERCQFILDCEKLQLDLKDECKIDHKVACQHMYNWYFNLKFKNDVLERISDARSLIQEKLGFMKAMNNEKFKEAGFKASEGIRSIPINFKANHIEQIQEEYAKFDTNVRISLFGEPILQDPQLNQLLQKPEPSV</sequence>
<dbReference type="SUPFAM" id="SSF53067">
    <property type="entry name" value="Actin-like ATPase domain"/>
    <property type="match status" value="2"/>
</dbReference>
<evidence type="ECO:0000313" key="4">
    <source>
        <dbReference type="Proteomes" id="UP000887540"/>
    </source>
</evidence>
<protein>
    <submittedName>
        <fullName evidence="5">Uncharacterized protein</fullName>
    </submittedName>
</protein>
<dbReference type="AlphaFoldDB" id="A0A914C4N0"/>
<accession>A0A914C4N0</accession>